<organism evidence="2 3">
    <name type="scientific">Candidatus Scatocola faecipullorum</name>
    <dbReference type="NCBI Taxonomy" id="2840917"/>
    <lineage>
        <taxon>Bacteria</taxon>
        <taxon>Pseudomonadati</taxon>
        <taxon>Pseudomonadota</taxon>
        <taxon>Alphaproteobacteria</taxon>
        <taxon>Rhodospirillales</taxon>
        <taxon>Rhodospirillaceae</taxon>
        <taxon>Rhodospirillaceae incertae sedis</taxon>
        <taxon>Candidatus Scatocola</taxon>
    </lineage>
</organism>
<feature type="transmembrane region" description="Helical" evidence="1">
    <location>
        <begin position="24"/>
        <end position="46"/>
    </location>
</feature>
<comment type="caution">
    <text evidence="2">The sequence shown here is derived from an EMBL/GenBank/DDBJ whole genome shotgun (WGS) entry which is preliminary data.</text>
</comment>
<evidence type="ECO:0000256" key="1">
    <source>
        <dbReference type="SAM" id="Phobius"/>
    </source>
</evidence>
<reference evidence="2" key="2">
    <citation type="journal article" date="2021" name="PeerJ">
        <title>Extensive microbial diversity within the chicken gut microbiome revealed by metagenomics and culture.</title>
        <authorList>
            <person name="Gilroy R."/>
            <person name="Ravi A."/>
            <person name="Getino M."/>
            <person name="Pursley I."/>
            <person name="Horton D.L."/>
            <person name="Alikhan N.F."/>
            <person name="Baker D."/>
            <person name="Gharbi K."/>
            <person name="Hall N."/>
            <person name="Watson M."/>
            <person name="Adriaenssens E.M."/>
            <person name="Foster-Nyarko E."/>
            <person name="Jarju S."/>
            <person name="Secka A."/>
            <person name="Antonio M."/>
            <person name="Oren A."/>
            <person name="Chaudhuri R.R."/>
            <person name="La Ragione R."/>
            <person name="Hildebrand F."/>
            <person name="Pallen M.J."/>
        </authorList>
    </citation>
    <scope>NUCLEOTIDE SEQUENCE</scope>
    <source>
        <strain evidence="2">ChiW3-316</strain>
    </source>
</reference>
<dbReference type="Proteomes" id="UP000824107">
    <property type="component" value="Unassembled WGS sequence"/>
</dbReference>
<evidence type="ECO:0000313" key="2">
    <source>
        <dbReference type="EMBL" id="HIU53805.1"/>
    </source>
</evidence>
<reference evidence="2" key="1">
    <citation type="submission" date="2020-10" db="EMBL/GenBank/DDBJ databases">
        <authorList>
            <person name="Gilroy R."/>
        </authorList>
    </citation>
    <scope>NUCLEOTIDE SEQUENCE</scope>
    <source>
        <strain evidence="2">ChiW3-316</strain>
    </source>
</reference>
<keyword evidence="1" id="KW-1133">Transmembrane helix</keyword>
<keyword evidence="1" id="KW-0472">Membrane</keyword>
<sequence length="150" mass="17076">MEQNLPELRDIHLPEGVSAFPPAYGWWVILGGILLLLLLTELFLIVRRKSKKRYALYLLAHVRQENAVAAALQMSEILRRICVYKYKEAAALYGQPWLDFLNRHAKIKLEGASARLLLDAPYMNPASPGYAPQDVETLRRFSAGWIGENL</sequence>
<name>A0A9D1M531_9PROT</name>
<accession>A0A9D1M531</accession>
<keyword evidence="1" id="KW-0812">Transmembrane</keyword>
<proteinExistence type="predicted"/>
<dbReference type="InterPro" id="IPR025489">
    <property type="entry name" value="DUF4381"/>
</dbReference>
<dbReference type="AlphaFoldDB" id="A0A9D1M531"/>
<evidence type="ECO:0000313" key="3">
    <source>
        <dbReference type="Proteomes" id="UP000824107"/>
    </source>
</evidence>
<dbReference type="EMBL" id="DVNC01000049">
    <property type="protein sequence ID" value="HIU53805.1"/>
    <property type="molecule type" value="Genomic_DNA"/>
</dbReference>
<dbReference type="Pfam" id="PF14316">
    <property type="entry name" value="DUF4381"/>
    <property type="match status" value="1"/>
</dbReference>
<protein>
    <submittedName>
        <fullName evidence="2">DUF4381 domain-containing protein</fullName>
    </submittedName>
</protein>
<gene>
    <name evidence="2" type="ORF">IAD20_06960</name>
</gene>